<dbReference type="Proteomes" id="UP001196413">
    <property type="component" value="Unassembled WGS sequence"/>
</dbReference>
<accession>A0AAD5R1N4</accession>
<gene>
    <name evidence="1" type="ORF">KIN20_028722</name>
</gene>
<name>A0AAD5R1N4_PARTN</name>
<sequence length="120" mass="13630">MVVAKDFQQQRITWPPEILRVKDVLTVTYVPLDVELQHTTMGFANPRKAIGVQNEGCNFVKKIHPLAVHVIQNMVLFNEQKKIGRREEHRADSLESTSKSSAKIVITAIQYVGIFCIKSL</sequence>
<evidence type="ECO:0000313" key="2">
    <source>
        <dbReference type="Proteomes" id="UP001196413"/>
    </source>
</evidence>
<reference evidence="1" key="1">
    <citation type="submission" date="2021-06" db="EMBL/GenBank/DDBJ databases">
        <title>Parelaphostrongylus tenuis whole genome reference sequence.</title>
        <authorList>
            <person name="Garwood T.J."/>
            <person name="Larsen P.A."/>
            <person name="Fountain-Jones N.M."/>
            <person name="Garbe J.R."/>
            <person name="Macchietto M.G."/>
            <person name="Kania S.A."/>
            <person name="Gerhold R.W."/>
            <person name="Richards J.E."/>
            <person name="Wolf T.M."/>
        </authorList>
    </citation>
    <scope>NUCLEOTIDE SEQUENCE</scope>
    <source>
        <strain evidence="1">MNPRO001-30</strain>
        <tissue evidence="1">Meninges</tissue>
    </source>
</reference>
<keyword evidence="2" id="KW-1185">Reference proteome</keyword>
<organism evidence="1 2">
    <name type="scientific">Parelaphostrongylus tenuis</name>
    <name type="common">Meningeal worm</name>
    <dbReference type="NCBI Taxonomy" id="148309"/>
    <lineage>
        <taxon>Eukaryota</taxon>
        <taxon>Metazoa</taxon>
        <taxon>Ecdysozoa</taxon>
        <taxon>Nematoda</taxon>
        <taxon>Chromadorea</taxon>
        <taxon>Rhabditida</taxon>
        <taxon>Rhabditina</taxon>
        <taxon>Rhabditomorpha</taxon>
        <taxon>Strongyloidea</taxon>
        <taxon>Metastrongylidae</taxon>
        <taxon>Parelaphostrongylus</taxon>
    </lineage>
</organism>
<comment type="caution">
    <text evidence="1">The sequence shown here is derived from an EMBL/GenBank/DDBJ whole genome shotgun (WGS) entry which is preliminary data.</text>
</comment>
<dbReference type="AlphaFoldDB" id="A0AAD5R1N4"/>
<evidence type="ECO:0000313" key="1">
    <source>
        <dbReference type="EMBL" id="KAJ1367743.1"/>
    </source>
</evidence>
<protein>
    <submittedName>
        <fullName evidence="1">Uncharacterized protein</fullName>
    </submittedName>
</protein>
<proteinExistence type="predicted"/>
<dbReference type="EMBL" id="JAHQIW010005990">
    <property type="protein sequence ID" value="KAJ1367743.1"/>
    <property type="molecule type" value="Genomic_DNA"/>
</dbReference>